<evidence type="ECO:0000256" key="1">
    <source>
        <dbReference type="SAM" id="MobiDB-lite"/>
    </source>
</evidence>
<protein>
    <recommendedName>
        <fullName evidence="4">C2H2-type domain-containing protein</fullName>
    </recommendedName>
</protein>
<organism evidence="2 3">
    <name type="scientific">Rhizoctonia solani</name>
    <dbReference type="NCBI Taxonomy" id="456999"/>
    <lineage>
        <taxon>Eukaryota</taxon>
        <taxon>Fungi</taxon>
        <taxon>Dikarya</taxon>
        <taxon>Basidiomycota</taxon>
        <taxon>Agaricomycotina</taxon>
        <taxon>Agaricomycetes</taxon>
        <taxon>Cantharellales</taxon>
        <taxon>Ceratobasidiaceae</taxon>
        <taxon>Rhizoctonia</taxon>
    </lineage>
</organism>
<evidence type="ECO:0008006" key="4">
    <source>
        <dbReference type="Google" id="ProtNLM"/>
    </source>
</evidence>
<evidence type="ECO:0000313" key="2">
    <source>
        <dbReference type="EMBL" id="CUA74637.1"/>
    </source>
</evidence>
<dbReference type="Proteomes" id="UP000044841">
    <property type="component" value="Unassembled WGS sequence"/>
</dbReference>
<evidence type="ECO:0000313" key="3">
    <source>
        <dbReference type="Proteomes" id="UP000044841"/>
    </source>
</evidence>
<keyword evidence="3" id="KW-1185">Reference proteome</keyword>
<name>A0A0K6G7N6_9AGAM</name>
<accession>A0A0K6G7N6</accession>
<gene>
    <name evidence="2" type="ORF">RSOLAG22IIIB_05645</name>
</gene>
<feature type="compositionally biased region" description="Polar residues" evidence="1">
    <location>
        <begin position="340"/>
        <end position="354"/>
    </location>
</feature>
<sequence length="354" mass="39499">MAHTGSPAAVQPEPPPSGWEKLSARNHGAFDISWELAQILTHQRSFFLHYNEHDRNFEMYCWATVHDLESQLWRVNVHEKFRFQLLNRVLHSSFIDGTAHIIGYRLVLPGQNTNRGLYRLPKCTPATLCDDIVASYQQLQIINGIHYATLIGHSIPFLNPPTVAPIINTNSMLLQSVSDHNFFPMQPGPRVNQGHLAPVLAGIGAAQFMSGQHDQVPAVPCPAIPGPATSVEAGKMTFNEVKMQMDVGDTIPTTDEIKAFTTAFRKDGPGKGAGVIICLHCPPGSERRRITTDLRPWNLTRHLLIDFDIKDFHCNKCDPPRRFTLKKQLENHLARHHRTGSNSGDQAAHPSSSQ</sequence>
<proteinExistence type="predicted"/>
<feature type="region of interest" description="Disordered" evidence="1">
    <location>
        <begin position="335"/>
        <end position="354"/>
    </location>
</feature>
<reference evidence="2 3" key="1">
    <citation type="submission" date="2015-07" db="EMBL/GenBank/DDBJ databases">
        <authorList>
            <person name="Noorani M."/>
        </authorList>
    </citation>
    <scope>NUCLEOTIDE SEQUENCE [LARGE SCALE GENOMIC DNA]</scope>
    <source>
        <strain evidence="2">BBA 69670</strain>
    </source>
</reference>
<dbReference type="AlphaFoldDB" id="A0A0K6G7N6"/>
<dbReference type="EMBL" id="CYGV01001467">
    <property type="protein sequence ID" value="CUA74637.1"/>
    <property type="molecule type" value="Genomic_DNA"/>
</dbReference>